<dbReference type="Gene3D" id="3.40.50.300">
    <property type="entry name" value="P-loop containing nucleotide triphosphate hydrolases"/>
    <property type="match status" value="1"/>
</dbReference>
<dbReference type="PANTHER" id="PTHR43776">
    <property type="entry name" value="TRANSPORT ATP-BINDING PROTEIN"/>
    <property type="match status" value="1"/>
</dbReference>
<keyword evidence="2" id="KW-0813">Transport</keyword>
<dbReference type="AlphaFoldDB" id="G5RUQ2"/>
<evidence type="ECO:0000256" key="3">
    <source>
        <dbReference type="ARBA" id="ARBA00022741"/>
    </source>
</evidence>
<dbReference type="InterPro" id="IPR050319">
    <property type="entry name" value="ABC_transp_ATP-bind"/>
</dbReference>
<feature type="domain" description="ABC transporter" evidence="5">
    <location>
        <begin position="41"/>
        <end position="190"/>
    </location>
</feature>
<reference evidence="6 7" key="1">
    <citation type="journal article" date="2011" name="BMC Genomics">
        <title>Genome sequencing reveals diversification of virulence factor content and possible host adaptation in distinct subpopulations of Salmonella enterica.</title>
        <authorList>
            <person name="den Bakker H.C."/>
            <person name="Moreno Switt A.I."/>
            <person name="Govoni G."/>
            <person name="Cummings C.A."/>
            <person name="Ranieri M.L."/>
            <person name="Degoricija L."/>
            <person name="Hoelzer K."/>
            <person name="Rodriguez-Rivera L.D."/>
            <person name="Brown S."/>
            <person name="Bolchacova E."/>
            <person name="Furtado M.R."/>
            <person name="Wiedmann M."/>
        </authorList>
    </citation>
    <scope>NUCLEOTIDE SEQUENCE [LARGE SCALE GENOMIC DNA]</scope>
    <source>
        <strain evidence="6 7">R8-2977</strain>
    </source>
</reference>
<dbReference type="Pfam" id="PF00005">
    <property type="entry name" value="ABC_tran"/>
    <property type="match status" value="1"/>
</dbReference>
<name>G5RUQ2_SALET</name>
<feature type="non-terminal residue" evidence="6">
    <location>
        <position position="197"/>
    </location>
</feature>
<sequence length="197" mass="21891">MNAVIEQRKVLLEIADLKVHFDIKEGKQWFWQPPKTLKAVDGVTLRLYEGETLGVVGESGCGKSTFARAIIGLVKATDGAIIGLVKATDGKVAWLGKDLLGMKADEWREVRSDIQMIFQDPLASLNPRMTIGEIIAEPLRTYHPKLSRQDVRDRVKAMMLKVGLLPNLINRYPHEFSGGQCQRIGIARVYSGAGSEF</sequence>
<organism evidence="6 7">
    <name type="scientific">Salmonella enterica subsp. enterica serovar Urbana str. R8-2977</name>
    <dbReference type="NCBI Taxonomy" id="913084"/>
    <lineage>
        <taxon>Bacteria</taxon>
        <taxon>Pseudomonadati</taxon>
        <taxon>Pseudomonadota</taxon>
        <taxon>Gammaproteobacteria</taxon>
        <taxon>Enterobacterales</taxon>
        <taxon>Enterobacteriaceae</taxon>
        <taxon>Salmonella</taxon>
    </lineage>
</organism>
<accession>G5RUQ2</accession>
<keyword evidence="3" id="KW-0547">Nucleotide-binding</keyword>
<evidence type="ECO:0000313" key="6">
    <source>
        <dbReference type="EMBL" id="EHD04117.1"/>
    </source>
</evidence>
<evidence type="ECO:0000259" key="5">
    <source>
        <dbReference type="Pfam" id="PF00005"/>
    </source>
</evidence>
<gene>
    <name evidence="6" type="ORF">LTSEURB_2107</name>
</gene>
<dbReference type="EMBL" id="AFCW01000839">
    <property type="protein sequence ID" value="EHD04117.1"/>
    <property type="molecule type" value="Genomic_DNA"/>
</dbReference>
<dbReference type="SUPFAM" id="SSF52540">
    <property type="entry name" value="P-loop containing nucleoside triphosphate hydrolases"/>
    <property type="match status" value="1"/>
</dbReference>
<dbReference type="GO" id="GO:0016887">
    <property type="term" value="F:ATP hydrolysis activity"/>
    <property type="evidence" value="ECO:0007669"/>
    <property type="project" value="InterPro"/>
</dbReference>
<dbReference type="InterPro" id="IPR003439">
    <property type="entry name" value="ABC_transporter-like_ATP-bd"/>
</dbReference>
<protein>
    <submittedName>
        <fullName evidence="6">Oligopeptide transport ATP-binding protein OppF</fullName>
    </submittedName>
</protein>
<dbReference type="GO" id="GO:0005524">
    <property type="term" value="F:ATP binding"/>
    <property type="evidence" value="ECO:0007669"/>
    <property type="project" value="UniProtKB-KW"/>
</dbReference>
<comment type="similarity">
    <text evidence="1">Belongs to the ABC transporter superfamily.</text>
</comment>
<keyword evidence="4 6" id="KW-0067">ATP-binding</keyword>
<proteinExistence type="inferred from homology"/>
<dbReference type="Proteomes" id="UP000004776">
    <property type="component" value="Unassembled WGS sequence"/>
</dbReference>
<dbReference type="InterPro" id="IPR027417">
    <property type="entry name" value="P-loop_NTPase"/>
</dbReference>
<dbReference type="PANTHER" id="PTHR43776:SF7">
    <property type="entry name" value="D,D-DIPEPTIDE TRANSPORT ATP-BINDING PROTEIN DDPF-RELATED"/>
    <property type="match status" value="1"/>
</dbReference>
<dbReference type="CDD" id="cd03257">
    <property type="entry name" value="ABC_NikE_OppD_transporters"/>
    <property type="match status" value="1"/>
</dbReference>
<evidence type="ECO:0000256" key="2">
    <source>
        <dbReference type="ARBA" id="ARBA00022448"/>
    </source>
</evidence>
<evidence type="ECO:0000256" key="4">
    <source>
        <dbReference type="ARBA" id="ARBA00022840"/>
    </source>
</evidence>
<evidence type="ECO:0000256" key="1">
    <source>
        <dbReference type="ARBA" id="ARBA00005417"/>
    </source>
</evidence>
<evidence type="ECO:0000313" key="7">
    <source>
        <dbReference type="Proteomes" id="UP000004776"/>
    </source>
</evidence>
<comment type="caution">
    <text evidence="6">The sequence shown here is derived from an EMBL/GenBank/DDBJ whole genome shotgun (WGS) entry which is preliminary data.</text>
</comment>